<dbReference type="GO" id="GO:0000398">
    <property type="term" value="P:mRNA splicing, via spliceosome"/>
    <property type="evidence" value="ECO:0007669"/>
    <property type="project" value="InterPro"/>
</dbReference>
<dbReference type="HOGENOM" id="CLU_020344_0_0_1"/>
<keyword evidence="2" id="KW-0539">Nucleus</keyword>
<feature type="region of interest" description="Disordered" evidence="4">
    <location>
        <begin position="137"/>
        <end position="242"/>
    </location>
</feature>
<dbReference type="GO" id="GO:0003677">
    <property type="term" value="F:DNA binding"/>
    <property type="evidence" value="ECO:0007669"/>
    <property type="project" value="InterPro"/>
</dbReference>
<evidence type="ECO:0000256" key="2">
    <source>
        <dbReference type="ARBA" id="ARBA00023242"/>
    </source>
</evidence>
<keyword evidence="3" id="KW-0175">Coiled coil</keyword>
<keyword evidence="6" id="KW-1185">Reference proteome</keyword>
<dbReference type="InterPro" id="IPR012890">
    <property type="entry name" value="GCFC2-like"/>
</dbReference>
<feature type="region of interest" description="Disordered" evidence="4">
    <location>
        <begin position="1"/>
        <end position="23"/>
    </location>
</feature>
<evidence type="ECO:0000313" key="6">
    <source>
        <dbReference type="Proteomes" id="UP000005238"/>
    </source>
</evidence>
<name>H3HCB2_PHYRM</name>
<evidence type="ECO:0008006" key="7">
    <source>
        <dbReference type="Google" id="ProtNLM"/>
    </source>
</evidence>
<protein>
    <recommendedName>
        <fullName evidence="7">GCF C-terminal domain-containing protein</fullName>
    </recommendedName>
</protein>
<dbReference type="InParanoid" id="H3HCB2"/>
<feature type="compositionally biased region" description="Basic and acidic residues" evidence="4">
    <location>
        <begin position="206"/>
        <end position="217"/>
    </location>
</feature>
<dbReference type="VEuPathDB" id="FungiDB:KRP22_4978"/>
<dbReference type="PANTHER" id="PTHR12214">
    <property type="entry name" value="GC-RICH SEQUENCE DNA-BINDING FACTOR"/>
    <property type="match status" value="1"/>
</dbReference>
<organism evidence="5 6">
    <name type="scientific">Phytophthora ramorum</name>
    <name type="common">Sudden oak death agent</name>
    <dbReference type="NCBI Taxonomy" id="164328"/>
    <lineage>
        <taxon>Eukaryota</taxon>
        <taxon>Sar</taxon>
        <taxon>Stramenopiles</taxon>
        <taxon>Oomycota</taxon>
        <taxon>Peronosporomycetes</taxon>
        <taxon>Peronosporales</taxon>
        <taxon>Peronosporaceae</taxon>
        <taxon>Phytophthora</taxon>
    </lineage>
</organism>
<reference evidence="5" key="2">
    <citation type="submission" date="2015-06" db="UniProtKB">
        <authorList>
            <consortium name="EnsemblProtists"/>
        </authorList>
    </citation>
    <scope>IDENTIFICATION</scope>
    <source>
        <strain evidence="5">Pr102</strain>
    </source>
</reference>
<dbReference type="OMA" id="GRFQEWK"/>
<dbReference type="PANTHER" id="PTHR12214:SF0">
    <property type="entry name" value="LD29489P"/>
    <property type="match status" value="1"/>
</dbReference>
<evidence type="ECO:0000256" key="4">
    <source>
        <dbReference type="SAM" id="MobiDB-lite"/>
    </source>
</evidence>
<evidence type="ECO:0000256" key="1">
    <source>
        <dbReference type="ARBA" id="ARBA00004123"/>
    </source>
</evidence>
<feature type="compositionally biased region" description="Acidic residues" evidence="4">
    <location>
        <begin position="193"/>
        <end position="205"/>
    </location>
</feature>
<feature type="compositionally biased region" description="Acidic residues" evidence="4">
    <location>
        <begin position="144"/>
        <end position="159"/>
    </location>
</feature>
<comment type="subcellular location">
    <subcellularLocation>
        <location evidence="1">Nucleus</location>
    </subcellularLocation>
</comment>
<dbReference type="EnsemblProtists" id="Phyra94986">
    <property type="protein sequence ID" value="Phyra94986"/>
    <property type="gene ID" value="Phyra94986"/>
</dbReference>
<dbReference type="STRING" id="164328.H3HCB2"/>
<evidence type="ECO:0000313" key="5">
    <source>
        <dbReference type="EnsemblProtists" id="Phyra94986"/>
    </source>
</evidence>
<dbReference type="GO" id="GO:0005634">
    <property type="term" value="C:nucleus"/>
    <property type="evidence" value="ECO:0000318"/>
    <property type="project" value="GO_Central"/>
</dbReference>
<sequence length="556" mass="62764">MFRSKKKKVQGRKRREVEAEEGAVAANVSADIDTTYSVEIPASNDAVEAESDLQVLEELRRSRSRGSGAKSAMTFSSKSGSGLLSFDDGEKSRRDKRRKMRPNLVAATAVDVEMEGESVDQYSVEMLATLRSEQSVLLSSTTQEELEVEEGNDEEEEEFISLQGGGKKTRRMKSRVTFGVHSEDQGISKTAEVVEEVSGEEDEDNENSRRWEEELMRRGGHRVPTPAESSGNRSRDGLPTYPTRKNVSCVTLASVLGKLEKGLEATSFEDERASRELARLEAETVLIEMTLKQQQEELLVSSEEFEYFQEVEDFVKGLSFCLREKLPVIEARGKKIVEQSVQQVETKRQEELQDIAEERSARLQKYQQHLGESYVSPDREPEEYGDLFADAIDEINSLDRVYGRFQEWKAKFPEVYKNAFCELAQENTFANPMYAAEISMAQSCIKSVTSSLRSLQVRSVSLVLEEISRRGYTPHVKDALQVLVGTVLEYFSIEAKRTVLVAVGKDTSSACEEVNVFARYLLERQLSGSSYLLQILSEPSQERELKHVMELFAPFC</sequence>
<dbReference type="Proteomes" id="UP000005238">
    <property type="component" value="Unassembled WGS sequence"/>
</dbReference>
<evidence type="ECO:0000256" key="3">
    <source>
        <dbReference type="SAM" id="Coils"/>
    </source>
</evidence>
<dbReference type="eggNOG" id="ENOG502T0I7">
    <property type="taxonomic scope" value="Eukaryota"/>
</dbReference>
<proteinExistence type="predicted"/>
<reference evidence="6" key="1">
    <citation type="journal article" date="2006" name="Science">
        <title>Phytophthora genome sequences uncover evolutionary origins and mechanisms of pathogenesis.</title>
        <authorList>
            <person name="Tyler B.M."/>
            <person name="Tripathy S."/>
            <person name="Zhang X."/>
            <person name="Dehal P."/>
            <person name="Jiang R.H."/>
            <person name="Aerts A."/>
            <person name="Arredondo F.D."/>
            <person name="Baxter L."/>
            <person name="Bensasson D."/>
            <person name="Beynon J.L."/>
            <person name="Chapman J."/>
            <person name="Damasceno C.M."/>
            <person name="Dorrance A.E."/>
            <person name="Dou D."/>
            <person name="Dickerman A.W."/>
            <person name="Dubchak I.L."/>
            <person name="Garbelotto M."/>
            <person name="Gijzen M."/>
            <person name="Gordon S.G."/>
            <person name="Govers F."/>
            <person name="Grunwald N.J."/>
            <person name="Huang W."/>
            <person name="Ivors K.L."/>
            <person name="Jones R.W."/>
            <person name="Kamoun S."/>
            <person name="Krampis K."/>
            <person name="Lamour K.H."/>
            <person name="Lee M.K."/>
            <person name="McDonald W.H."/>
            <person name="Medina M."/>
            <person name="Meijer H.J."/>
            <person name="Nordberg E.K."/>
            <person name="Maclean D.J."/>
            <person name="Ospina-Giraldo M.D."/>
            <person name="Morris P.F."/>
            <person name="Phuntumart V."/>
            <person name="Putnam N.H."/>
            <person name="Rash S."/>
            <person name="Rose J.K."/>
            <person name="Sakihama Y."/>
            <person name="Salamov A.A."/>
            <person name="Savidor A."/>
            <person name="Scheuring C.F."/>
            <person name="Smith B.M."/>
            <person name="Sobral B.W."/>
            <person name="Terry A."/>
            <person name="Torto-Alalibo T.A."/>
            <person name="Win J."/>
            <person name="Xu Z."/>
            <person name="Zhang H."/>
            <person name="Grigoriev I.V."/>
            <person name="Rokhsar D.S."/>
            <person name="Boore J.L."/>
        </authorList>
    </citation>
    <scope>NUCLEOTIDE SEQUENCE [LARGE SCALE GENOMIC DNA]</scope>
    <source>
        <strain evidence="6">Pr102</strain>
    </source>
</reference>
<accession>H3HCB2</accession>
<dbReference type="AlphaFoldDB" id="H3HCB2"/>
<feature type="compositionally biased region" description="Low complexity" evidence="4">
    <location>
        <begin position="65"/>
        <end position="86"/>
    </location>
</feature>
<feature type="region of interest" description="Disordered" evidence="4">
    <location>
        <begin position="58"/>
        <end position="101"/>
    </location>
</feature>
<feature type="coiled-coil region" evidence="3">
    <location>
        <begin position="263"/>
        <end position="297"/>
    </location>
</feature>
<dbReference type="VEuPathDB" id="FungiDB:KRP23_5067"/>
<dbReference type="EMBL" id="DS566024">
    <property type="status" value="NOT_ANNOTATED_CDS"/>
    <property type="molecule type" value="Genomic_DNA"/>
</dbReference>
<feature type="compositionally biased region" description="Basic residues" evidence="4">
    <location>
        <begin position="1"/>
        <end position="14"/>
    </location>
</feature>